<evidence type="ECO:0000313" key="3">
    <source>
        <dbReference type="EMBL" id="ALL62784.1"/>
    </source>
</evidence>
<accession>A0A0P0R3S5</accession>
<evidence type="ECO:0000313" key="4">
    <source>
        <dbReference type="Proteomes" id="UP000019146"/>
    </source>
</evidence>
<dbReference type="SUPFAM" id="SSF54909">
    <property type="entry name" value="Dimeric alpha+beta barrel"/>
    <property type="match status" value="1"/>
</dbReference>
<name>A0A0P0R3S5_9BURK</name>
<dbReference type="InterPro" id="IPR009799">
    <property type="entry name" value="EthD_dom"/>
</dbReference>
<feature type="region of interest" description="Disordered" evidence="1">
    <location>
        <begin position="1"/>
        <end position="29"/>
    </location>
</feature>
<dbReference type="AlphaFoldDB" id="A0A0P0R3S5"/>
<dbReference type="GO" id="GO:0016491">
    <property type="term" value="F:oxidoreductase activity"/>
    <property type="evidence" value="ECO:0007669"/>
    <property type="project" value="InterPro"/>
</dbReference>
<evidence type="ECO:0000256" key="1">
    <source>
        <dbReference type="SAM" id="MobiDB-lite"/>
    </source>
</evidence>
<dbReference type="Gene3D" id="3.30.70.100">
    <property type="match status" value="1"/>
</dbReference>
<sequence length="155" mass="16494">MSGPSCLPSLTGRGDTDGPPATLDHHAGNGTQQAHNAFLRIATNRRERTMIKVSILYPYREGGRFDVDYYCGTHMPLAAKLFGAALKGWSVDIGINAGPPGSPPPFVAAGHFLFDTADAFYEVFKPASDTLLADIPNYTDGGNGKILISEVKVAV</sequence>
<dbReference type="Proteomes" id="UP000019146">
    <property type="component" value="Chromosome 1"/>
</dbReference>
<dbReference type="KEGG" id="bcai:K788_0005843"/>
<reference evidence="3 4" key="1">
    <citation type="journal article" date="2014" name="Genome Announc.">
        <title>Draft Genome Sequence of the Haloacid-Degrading Burkholderia caribensis Strain MBA4.</title>
        <authorList>
            <person name="Pan Y."/>
            <person name="Kong K.F."/>
            <person name="Tsang J.S."/>
        </authorList>
    </citation>
    <scope>NUCLEOTIDE SEQUENCE [LARGE SCALE GENOMIC DNA]</scope>
    <source>
        <strain evidence="3 4">MBA4</strain>
    </source>
</reference>
<feature type="domain" description="EthD" evidence="2">
    <location>
        <begin position="68"/>
        <end position="141"/>
    </location>
</feature>
<gene>
    <name evidence="3" type="ORF">K788_0005843</name>
</gene>
<evidence type="ECO:0000259" key="2">
    <source>
        <dbReference type="Pfam" id="PF07110"/>
    </source>
</evidence>
<dbReference type="NCBIfam" id="TIGR02118">
    <property type="entry name" value="EthD family reductase"/>
    <property type="match status" value="1"/>
</dbReference>
<dbReference type="PANTHER" id="PTHR40260:SF2">
    <property type="entry name" value="BLR8190 PROTEIN"/>
    <property type="match status" value="1"/>
</dbReference>
<protein>
    <recommendedName>
        <fullName evidence="2">EthD domain-containing protein</fullName>
    </recommendedName>
</protein>
<organism evidence="3 4">
    <name type="scientific">Paraburkholderia caribensis MBA4</name>
    <dbReference type="NCBI Taxonomy" id="1323664"/>
    <lineage>
        <taxon>Bacteria</taxon>
        <taxon>Pseudomonadati</taxon>
        <taxon>Pseudomonadota</taxon>
        <taxon>Betaproteobacteria</taxon>
        <taxon>Burkholderiales</taxon>
        <taxon>Burkholderiaceae</taxon>
        <taxon>Paraburkholderia</taxon>
    </lineage>
</organism>
<dbReference type="Pfam" id="PF07110">
    <property type="entry name" value="EthD"/>
    <property type="match status" value="1"/>
</dbReference>
<proteinExistence type="predicted"/>
<dbReference type="PANTHER" id="PTHR40260">
    <property type="entry name" value="BLR8190 PROTEIN"/>
    <property type="match status" value="1"/>
</dbReference>
<dbReference type="EMBL" id="CP012746">
    <property type="protein sequence ID" value="ALL62784.1"/>
    <property type="molecule type" value="Genomic_DNA"/>
</dbReference>
<dbReference type="InterPro" id="IPR011008">
    <property type="entry name" value="Dimeric_a/b-barrel"/>
</dbReference>